<organism evidence="1 2">
    <name type="scientific">Breznakibacter xylanolyticus</name>
    <dbReference type="NCBI Taxonomy" id="990"/>
    <lineage>
        <taxon>Bacteria</taxon>
        <taxon>Pseudomonadati</taxon>
        <taxon>Bacteroidota</taxon>
        <taxon>Bacteroidia</taxon>
        <taxon>Marinilabiliales</taxon>
        <taxon>Marinilabiliaceae</taxon>
        <taxon>Breznakibacter</taxon>
    </lineage>
</organism>
<dbReference type="AlphaFoldDB" id="A0A2W7MSG6"/>
<evidence type="ECO:0000313" key="1">
    <source>
        <dbReference type="EMBL" id="PZX10888.1"/>
    </source>
</evidence>
<dbReference type="InterPro" id="IPR027417">
    <property type="entry name" value="P-loop_NTPase"/>
</dbReference>
<gene>
    <name evidence="1" type="ORF">LX69_03274</name>
</gene>
<proteinExistence type="predicted"/>
<dbReference type="SUPFAM" id="SSF52540">
    <property type="entry name" value="P-loop containing nucleoside triphosphate hydrolases"/>
    <property type="match status" value="1"/>
</dbReference>
<dbReference type="Proteomes" id="UP000249239">
    <property type="component" value="Unassembled WGS sequence"/>
</dbReference>
<accession>A0A2W7MSG6</accession>
<reference evidence="1 2" key="1">
    <citation type="submission" date="2018-06" db="EMBL/GenBank/DDBJ databases">
        <title>Genomic Encyclopedia of Archaeal and Bacterial Type Strains, Phase II (KMG-II): from individual species to whole genera.</title>
        <authorList>
            <person name="Goeker M."/>
        </authorList>
    </citation>
    <scope>NUCLEOTIDE SEQUENCE [LARGE SCALE GENOMIC DNA]</scope>
    <source>
        <strain evidence="1 2">DSM 6779</strain>
    </source>
</reference>
<dbReference type="EMBL" id="QKZK01000046">
    <property type="protein sequence ID" value="PZX10888.1"/>
    <property type="molecule type" value="Genomic_DNA"/>
</dbReference>
<keyword evidence="2" id="KW-1185">Reference proteome</keyword>
<dbReference type="Gene3D" id="3.40.50.300">
    <property type="entry name" value="P-loop containing nucleotide triphosphate hydrolases"/>
    <property type="match status" value="1"/>
</dbReference>
<comment type="caution">
    <text evidence="1">The sequence shown here is derived from an EMBL/GenBank/DDBJ whole genome shotgun (WGS) entry which is preliminary data.</text>
</comment>
<sequence>MKFSTFAIGGKFGRLLGKPYKPFYLMIYGNRFNGKSSVAMLLADELVKGGLNALYVSNEEGVKGSLQEKLLRLKIGSPIHFVEDYNPKQFRGYDAVFLDSTQTVGMKPDEFKALKKQYPETSFILVFKANRDGSSKGGSDWEHDVDAIMHIENQSATMEKNRFPGGSTETIKMF</sequence>
<name>A0A2W7MSG6_9BACT</name>
<evidence type="ECO:0000313" key="2">
    <source>
        <dbReference type="Proteomes" id="UP000249239"/>
    </source>
</evidence>
<protein>
    <submittedName>
        <fullName evidence="1">Uncharacterized protein</fullName>
    </submittedName>
</protein>